<evidence type="ECO:0000313" key="3">
    <source>
        <dbReference type="Proteomes" id="UP000809789"/>
    </source>
</evidence>
<comment type="caution">
    <text evidence="2">The sequence shown here is derived from an EMBL/GenBank/DDBJ whole genome shotgun (WGS) entry which is preliminary data.</text>
</comment>
<dbReference type="Pfam" id="PF00651">
    <property type="entry name" value="BTB"/>
    <property type="match status" value="1"/>
</dbReference>
<proteinExistence type="predicted"/>
<dbReference type="InterPro" id="IPR000210">
    <property type="entry name" value="BTB/POZ_dom"/>
</dbReference>
<dbReference type="EMBL" id="JAESVG020000004">
    <property type="protein sequence ID" value="KAG8627798.1"/>
    <property type="molecule type" value="Genomic_DNA"/>
</dbReference>
<dbReference type="Proteomes" id="UP000809789">
    <property type="component" value="Unassembled WGS sequence"/>
</dbReference>
<sequence>MSLFLKNQNSNMSESEDLPKYFKNKSLSDITLVLQGRQIPAHRIVLASESFFFDKLFNGNFSDSSSPVLNLEHDDPDTLEQMVRFMYIHNDRSLDPDFAEITSDELGKLVTLADKNGVPHLVSLALKGLMDTLESGYNRTIFGGVLKALIHIPFHVLHNDFGRLAFLFGELAPQLARHKASDAILEAHPTLERFVVHYQFGIVPGGRAVARCTICDFCFIPLAWPRDPNGLTCQLCSQTGSCEEVDKLNLERVKDD</sequence>
<dbReference type="InterPro" id="IPR051481">
    <property type="entry name" value="BTB-POZ/Galectin-3-binding"/>
</dbReference>
<dbReference type="CDD" id="cd18186">
    <property type="entry name" value="BTB_POZ_ZBTB_KLHL-like"/>
    <property type="match status" value="1"/>
</dbReference>
<organism evidence="2 3">
    <name type="scientific">Elsinoe batatas</name>
    <dbReference type="NCBI Taxonomy" id="2601811"/>
    <lineage>
        <taxon>Eukaryota</taxon>
        <taxon>Fungi</taxon>
        <taxon>Dikarya</taxon>
        <taxon>Ascomycota</taxon>
        <taxon>Pezizomycotina</taxon>
        <taxon>Dothideomycetes</taxon>
        <taxon>Dothideomycetidae</taxon>
        <taxon>Myriangiales</taxon>
        <taxon>Elsinoaceae</taxon>
        <taxon>Elsinoe</taxon>
    </lineage>
</organism>
<feature type="domain" description="BTB" evidence="1">
    <location>
        <begin position="28"/>
        <end position="87"/>
    </location>
</feature>
<dbReference type="Gene3D" id="3.30.710.10">
    <property type="entry name" value="Potassium Channel Kv1.1, Chain A"/>
    <property type="match status" value="1"/>
</dbReference>
<dbReference type="SMART" id="SM00225">
    <property type="entry name" value="BTB"/>
    <property type="match status" value="1"/>
</dbReference>
<reference evidence="2" key="1">
    <citation type="submission" date="2021-07" db="EMBL/GenBank/DDBJ databases">
        <title>Elsinoe batatas strain:CRI-CJ2 Genome sequencing and assembly.</title>
        <authorList>
            <person name="Huang L."/>
        </authorList>
    </citation>
    <scope>NUCLEOTIDE SEQUENCE</scope>
    <source>
        <strain evidence="2">CRI-CJ2</strain>
    </source>
</reference>
<dbReference type="AlphaFoldDB" id="A0A8K0L422"/>
<name>A0A8K0L422_9PEZI</name>
<accession>A0A8K0L422</accession>
<gene>
    <name evidence="2" type="ORF">KVT40_003671</name>
</gene>
<dbReference type="SUPFAM" id="SSF54695">
    <property type="entry name" value="POZ domain"/>
    <property type="match status" value="1"/>
</dbReference>
<protein>
    <recommendedName>
        <fullName evidence="1">BTB domain-containing protein</fullName>
    </recommendedName>
</protein>
<keyword evidence="3" id="KW-1185">Reference proteome</keyword>
<dbReference type="PANTHER" id="PTHR24410:SF23">
    <property type="entry name" value="BTB DOMAIN-CONTAINING PROTEIN-RELATED"/>
    <property type="match status" value="1"/>
</dbReference>
<dbReference type="PANTHER" id="PTHR24410">
    <property type="entry name" value="HL07962P-RELATED"/>
    <property type="match status" value="1"/>
</dbReference>
<dbReference type="OrthoDB" id="3643211at2759"/>
<evidence type="ECO:0000259" key="1">
    <source>
        <dbReference type="PROSITE" id="PS50097"/>
    </source>
</evidence>
<dbReference type="PROSITE" id="PS50097">
    <property type="entry name" value="BTB"/>
    <property type="match status" value="1"/>
</dbReference>
<dbReference type="InterPro" id="IPR011333">
    <property type="entry name" value="SKP1/BTB/POZ_sf"/>
</dbReference>
<evidence type="ECO:0000313" key="2">
    <source>
        <dbReference type="EMBL" id="KAG8627798.1"/>
    </source>
</evidence>